<dbReference type="Proteomes" id="UP000245506">
    <property type="component" value="Unassembled WGS sequence"/>
</dbReference>
<comment type="caution">
    <text evidence="1">The sequence shown here is derived from an EMBL/GenBank/DDBJ whole genome shotgun (WGS) entry which is preliminary data.</text>
</comment>
<keyword evidence="2" id="KW-1185">Reference proteome</keyword>
<evidence type="ECO:0000313" key="1">
    <source>
        <dbReference type="EMBL" id="PWQ93833.1"/>
    </source>
</evidence>
<protein>
    <submittedName>
        <fullName evidence="1">Uncharacterized protein</fullName>
    </submittedName>
</protein>
<evidence type="ECO:0000313" key="2">
    <source>
        <dbReference type="Proteomes" id="UP000245506"/>
    </source>
</evidence>
<accession>A0A317C8W6</accession>
<dbReference type="RefSeq" id="WP_109826186.1">
    <property type="nucleotide sequence ID" value="NZ_QGKL01000042.1"/>
</dbReference>
<dbReference type="EMBL" id="QGKL01000042">
    <property type="protein sequence ID" value="PWQ93833.1"/>
    <property type="molecule type" value="Genomic_DNA"/>
</dbReference>
<proteinExistence type="predicted"/>
<sequence length="79" mass="9069">MDNFERDLVPDMTEILRRAEEPSPSINHDDFSFEAWKPIMDSIRPFLADEVKRLGISTGGKSEIELVKEVFTAQKNMKA</sequence>
<dbReference type="OrthoDB" id="9884825at2"/>
<dbReference type="AlphaFoldDB" id="A0A317C8W6"/>
<name>A0A317C8W6_9GAMM</name>
<reference evidence="1 2" key="1">
    <citation type="submission" date="2018-05" db="EMBL/GenBank/DDBJ databases">
        <title>Leucothrix arctica sp. nov., isolated from Arctic seawater.</title>
        <authorList>
            <person name="Choi A."/>
            <person name="Baek K."/>
        </authorList>
    </citation>
    <scope>NUCLEOTIDE SEQUENCE [LARGE SCALE GENOMIC DNA]</scope>
    <source>
        <strain evidence="1 2">IMCC9719</strain>
    </source>
</reference>
<gene>
    <name evidence="1" type="ORF">DKT75_19720</name>
</gene>
<organism evidence="1 2">
    <name type="scientific">Leucothrix arctica</name>
    <dbReference type="NCBI Taxonomy" id="1481894"/>
    <lineage>
        <taxon>Bacteria</taxon>
        <taxon>Pseudomonadati</taxon>
        <taxon>Pseudomonadota</taxon>
        <taxon>Gammaproteobacteria</taxon>
        <taxon>Thiotrichales</taxon>
        <taxon>Thiotrichaceae</taxon>
        <taxon>Leucothrix</taxon>
    </lineage>
</organism>